<dbReference type="InterPro" id="IPR011701">
    <property type="entry name" value="MFS"/>
</dbReference>
<comment type="caution">
    <text evidence="7">The sequence shown here is derived from an EMBL/GenBank/DDBJ whole genome shotgun (WGS) entry which is preliminary data.</text>
</comment>
<evidence type="ECO:0000256" key="2">
    <source>
        <dbReference type="ARBA" id="ARBA00022692"/>
    </source>
</evidence>
<name>H0JNQ7_9NOCA</name>
<dbReference type="AlphaFoldDB" id="H0JNQ7"/>
<protein>
    <submittedName>
        <fullName evidence="7">Major facilitator transporter</fullName>
    </submittedName>
</protein>
<dbReference type="GO" id="GO:0005886">
    <property type="term" value="C:plasma membrane"/>
    <property type="evidence" value="ECO:0007669"/>
    <property type="project" value="UniProtKB-SubCell"/>
</dbReference>
<dbReference type="PROSITE" id="PS50850">
    <property type="entry name" value="MFS"/>
    <property type="match status" value="1"/>
</dbReference>
<feature type="transmembrane region" description="Helical" evidence="5">
    <location>
        <begin position="347"/>
        <end position="370"/>
    </location>
</feature>
<feature type="transmembrane region" description="Helical" evidence="5">
    <location>
        <begin position="140"/>
        <end position="163"/>
    </location>
</feature>
<accession>H0JNQ7</accession>
<feature type="transmembrane region" description="Helical" evidence="5">
    <location>
        <begin position="104"/>
        <end position="128"/>
    </location>
</feature>
<dbReference type="SUPFAM" id="SSF103473">
    <property type="entry name" value="MFS general substrate transporter"/>
    <property type="match status" value="1"/>
</dbReference>
<dbReference type="RefSeq" id="WP_006551236.1">
    <property type="nucleotide sequence ID" value="NZ_AHBW01000033.1"/>
</dbReference>
<feature type="transmembrane region" description="Helical" evidence="5">
    <location>
        <begin position="42"/>
        <end position="64"/>
    </location>
</feature>
<dbReference type="CDD" id="cd17355">
    <property type="entry name" value="MFS_YcxA_like"/>
    <property type="match status" value="1"/>
</dbReference>
<feature type="transmembrane region" description="Helical" evidence="5">
    <location>
        <begin position="289"/>
        <end position="307"/>
    </location>
</feature>
<keyword evidence="2 5" id="KW-0812">Transmembrane</keyword>
<dbReference type="PANTHER" id="PTHR11360:SF284">
    <property type="entry name" value="EG:103B4.3 PROTEIN-RELATED"/>
    <property type="match status" value="1"/>
</dbReference>
<organism evidence="7 8">
    <name type="scientific">Rhodococcus pyridinivorans AK37</name>
    <dbReference type="NCBI Taxonomy" id="1114960"/>
    <lineage>
        <taxon>Bacteria</taxon>
        <taxon>Bacillati</taxon>
        <taxon>Actinomycetota</taxon>
        <taxon>Actinomycetes</taxon>
        <taxon>Mycobacteriales</taxon>
        <taxon>Nocardiaceae</taxon>
        <taxon>Rhodococcus</taxon>
    </lineage>
</organism>
<dbReference type="PANTHER" id="PTHR11360">
    <property type="entry name" value="MONOCARBOXYLATE TRANSPORTER"/>
    <property type="match status" value="1"/>
</dbReference>
<dbReference type="GO" id="GO:0022857">
    <property type="term" value="F:transmembrane transporter activity"/>
    <property type="evidence" value="ECO:0007669"/>
    <property type="project" value="InterPro"/>
</dbReference>
<dbReference type="Pfam" id="PF07690">
    <property type="entry name" value="MFS_1"/>
    <property type="match status" value="1"/>
</dbReference>
<sequence>MDRSVLHSRWGTRITAVAFISLTGAFGLNLAIGQFIPPLMGHFGWSLAATSGTVAASTLMWGLAQPVMGRLIDRSGPRTVMTASAALMGLAYLLLAAITEFWQFVLLFGIIVAIGFAGCSSMPASVLVTRWHVRRRPQALAISSMGINAGQLLLLPLAGVLISTFGWQTAFAILGCVMLAIVVPVTWFGARNDPGDVGLETEKTPVPTLAATSLHQALKDPQFWLIGLSFAGCGYSLYMFTTHMPKLAVELGLGTSAAGWLMALVAVCSAASMWATGQWAAKRWGKRRPLLALHLVRVVSFLVLAFAGTGQLLTVAVVLFGLSSFPVIPLTTGLIADRFGGTAMGGILGSTWLIHQLFAALGVLMGGVLHDATGSYGISFLSGAAVLLVSTVLTWLIREQRVAAPQPAMQPS</sequence>
<feature type="transmembrane region" description="Helical" evidence="5">
    <location>
        <begin position="169"/>
        <end position="190"/>
    </location>
</feature>
<dbReference type="InterPro" id="IPR050327">
    <property type="entry name" value="Proton-linked_MCT"/>
</dbReference>
<proteinExistence type="predicted"/>
<feature type="transmembrane region" description="Helical" evidence="5">
    <location>
        <begin position="313"/>
        <end position="335"/>
    </location>
</feature>
<feature type="domain" description="Major facilitator superfamily (MFS) profile" evidence="6">
    <location>
        <begin position="1"/>
        <end position="402"/>
    </location>
</feature>
<evidence type="ECO:0000313" key="8">
    <source>
        <dbReference type="Proteomes" id="UP000005064"/>
    </source>
</evidence>
<evidence type="ECO:0000313" key="7">
    <source>
        <dbReference type="EMBL" id="EHK85029.1"/>
    </source>
</evidence>
<dbReference type="EMBL" id="AHBW01000033">
    <property type="protein sequence ID" value="EHK85029.1"/>
    <property type="molecule type" value="Genomic_DNA"/>
</dbReference>
<dbReference type="InterPro" id="IPR036259">
    <property type="entry name" value="MFS_trans_sf"/>
</dbReference>
<evidence type="ECO:0000256" key="1">
    <source>
        <dbReference type="ARBA" id="ARBA00004651"/>
    </source>
</evidence>
<evidence type="ECO:0000256" key="5">
    <source>
        <dbReference type="SAM" id="Phobius"/>
    </source>
</evidence>
<feature type="transmembrane region" description="Helical" evidence="5">
    <location>
        <begin position="12"/>
        <end position="36"/>
    </location>
</feature>
<reference evidence="7 8" key="1">
    <citation type="submission" date="2011-12" db="EMBL/GenBank/DDBJ databases">
        <authorList>
            <person name="Kriszt B."/>
            <person name="Tancsics A."/>
            <person name="Cserhati M."/>
            <person name="Toth A."/>
            <person name="Nagy I."/>
            <person name="Horvath B."/>
            <person name="Tamura T."/>
            <person name="Kukolya J."/>
            <person name="Szoboszlay S."/>
        </authorList>
    </citation>
    <scope>NUCLEOTIDE SEQUENCE [LARGE SCALE GENOMIC DNA]</scope>
    <source>
        <strain evidence="7 8">AK37</strain>
    </source>
</reference>
<evidence type="ECO:0000259" key="6">
    <source>
        <dbReference type="PROSITE" id="PS50850"/>
    </source>
</evidence>
<dbReference type="PATRIC" id="fig|1114960.4.peg.1261"/>
<keyword evidence="3 5" id="KW-1133">Transmembrane helix</keyword>
<dbReference type="Proteomes" id="UP000005064">
    <property type="component" value="Unassembled WGS sequence"/>
</dbReference>
<comment type="subcellular location">
    <subcellularLocation>
        <location evidence="1">Cell membrane</location>
        <topology evidence="1">Multi-pass membrane protein</topology>
    </subcellularLocation>
</comment>
<evidence type="ECO:0000256" key="3">
    <source>
        <dbReference type="ARBA" id="ARBA00022989"/>
    </source>
</evidence>
<evidence type="ECO:0000256" key="4">
    <source>
        <dbReference type="ARBA" id="ARBA00023136"/>
    </source>
</evidence>
<dbReference type="Gene3D" id="1.20.1250.20">
    <property type="entry name" value="MFS general substrate transporter like domains"/>
    <property type="match status" value="2"/>
</dbReference>
<gene>
    <name evidence="7" type="ORF">AK37_06262</name>
</gene>
<keyword evidence="4 5" id="KW-0472">Membrane</keyword>
<feature type="transmembrane region" description="Helical" evidence="5">
    <location>
        <begin position="260"/>
        <end position="277"/>
    </location>
</feature>
<dbReference type="InterPro" id="IPR020846">
    <property type="entry name" value="MFS_dom"/>
</dbReference>
<feature type="transmembrane region" description="Helical" evidence="5">
    <location>
        <begin position="223"/>
        <end position="240"/>
    </location>
</feature>
<feature type="transmembrane region" description="Helical" evidence="5">
    <location>
        <begin position="376"/>
        <end position="397"/>
    </location>
</feature>
<feature type="transmembrane region" description="Helical" evidence="5">
    <location>
        <begin position="76"/>
        <end position="98"/>
    </location>
</feature>